<dbReference type="Gene3D" id="2.40.50.140">
    <property type="entry name" value="Nucleic acid-binding proteins"/>
    <property type="match status" value="4"/>
</dbReference>
<dbReference type="GO" id="GO:0000781">
    <property type="term" value="C:chromosome, telomeric region"/>
    <property type="evidence" value="ECO:0007669"/>
    <property type="project" value="UniProtKB-ARBA"/>
</dbReference>
<sequence length="605" mass="67582">MASDAASQISVGALSAIFDETKPQILEPVVQCVQIKPLPPQQNNQERYRAVFSDISNYVQTMLATQANRFVTSGQLRKGCFVRLKSFQANSVKGKKILIILDLEVLQDLGEAEKIGEPKPLESKTEEEEKSQPTTISSNGFYGSKIQGGQLQAPNKLAQPQPAAASAHATIYPIEAISPYSHKWTIKARCTSKSNIRTWHNRNGDGKLFSVNLLDDSGEIRATGFNDQCDMLYDVFEEGSVYYISSPCGVKIAKKQFTNLNNDYELTFERDTVVEKAEDQADVPQIRFSFTTIGDLQSVEKDTTIDVIGVLKEVAEVSQIMSKTTNKPYNKRELTLVDSTGFSVRLTVWGSTALNFNVTPESVIAFKGVKVSDFGGRSLSLLSSGSMTVDPDMEEAHKLKGWYDAQGRDEVFASHASMPGVATSTTKLEQFKTVAQVKEEQLGMSDEVAYFSLKATVIYIKQDTMCYPACLSEGCNKKVTELDPGQWRCERCDKTHPRPEYRYIMLISVSDHTGQLYLSCFDEVGRYMMGTSADQLMEIRQNDEKAAGDIFQDANCRTWNFRCRAKIDNFGDQQRIRYQIVTAKPVNYSEEALRLANMIDSYSVS</sequence>
<dbReference type="InterPro" id="IPR047192">
    <property type="entry name" value="Euk_RPA1_DBD_C"/>
</dbReference>
<dbReference type="CDD" id="cd04476">
    <property type="entry name" value="RPA1_DBD_C"/>
    <property type="match status" value="1"/>
</dbReference>
<keyword evidence="4 9" id="KW-0479">Metal-binding</keyword>
<dbReference type="CDD" id="cd04474">
    <property type="entry name" value="RPA1_DBD_A"/>
    <property type="match status" value="1"/>
</dbReference>
<dbReference type="InterPro" id="IPR013955">
    <property type="entry name" value="Rep_factor-A_C"/>
</dbReference>
<keyword evidence="15" id="KW-1185">Reference proteome</keyword>
<dbReference type="FunFam" id="2.40.50.140:FF:000041">
    <property type="entry name" value="Replication protein A subunit"/>
    <property type="match status" value="1"/>
</dbReference>
<dbReference type="GO" id="GO:0003697">
    <property type="term" value="F:single-stranded DNA binding"/>
    <property type="evidence" value="ECO:0007669"/>
    <property type="project" value="UniProtKB-ARBA"/>
</dbReference>
<evidence type="ECO:0000256" key="7">
    <source>
        <dbReference type="ARBA" id="ARBA00023125"/>
    </source>
</evidence>
<comment type="similarity">
    <text evidence="2 9">Belongs to the replication factor A protein 1 family.</text>
</comment>
<feature type="domain" description="Replication factor A C-terminal" evidence="12">
    <location>
        <begin position="450"/>
        <end position="594"/>
    </location>
</feature>
<evidence type="ECO:0000313" key="14">
    <source>
        <dbReference type="EMBL" id="KAB8198941.1"/>
    </source>
</evidence>
<evidence type="ECO:0000256" key="9">
    <source>
        <dbReference type="RuleBase" id="RU364130"/>
    </source>
</evidence>
<dbReference type="FunFam" id="2.40.50.140:FF:000064">
    <property type="entry name" value="Replication protein A subunit"/>
    <property type="match status" value="1"/>
</dbReference>
<dbReference type="InterPro" id="IPR007199">
    <property type="entry name" value="Rep_factor-A_N"/>
</dbReference>
<dbReference type="CDD" id="cd04477">
    <property type="entry name" value="RPA1N"/>
    <property type="match status" value="1"/>
</dbReference>
<dbReference type="Proteomes" id="UP000326532">
    <property type="component" value="Unassembled WGS sequence"/>
</dbReference>
<dbReference type="GO" id="GO:0005662">
    <property type="term" value="C:DNA replication factor A complex"/>
    <property type="evidence" value="ECO:0007669"/>
    <property type="project" value="UniProtKB-ARBA"/>
</dbReference>
<dbReference type="PANTHER" id="PTHR47165:SF4">
    <property type="entry name" value="OS03G0429900 PROTEIN"/>
    <property type="match status" value="1"/>
</dbReference>
<dbReference type="GO" id="GO:0007004">
    <property type="term" value="P:telomere maintenance via telomerase"/>
    <property type="evidence" value="ECO:0007669"/>
    <property type="project" value="UniProtKB-ARBA"/>
</dbReference>
<dbReference type="FunFam" id="2.40.50.140:FF:000117">
    <property type="entry name" value="Replication protein A subunit"/>
    <property type="match status" value="1"/>
</dbReference>
<keyword evidence="5 9" id="KW-0863">Zinc-finger</keyword>
<dbReference type="InterPro" id="IPR031657">
    <property type="entry name" value="REPA_OB_2"/>
</dbReference>
<evidence type="ECO:0000259" key="11">
    <source>
        <dbReference type="Pfam" id="PF04057"/>
    </source>
</evidence>
<dbReference type="GO" id="GO:0008270">
    <property type="term" value="F:zinc ion binding"/>
    <property type="evidence" value="ECO:0007669"/>
    <property type="project" value="UniProtKB-KW"/>
</dbReference>
<comment type="function">
    <text evidence="9">As part of the replication protein A (RPA/RP-A), a single-stranded DNA-binding heterotrimeric complex, may play an essential role in DNA replication, recombination and repair. Binds and stabilizes single-stranded DNA intermediates, preventing complementary DNA reannealing and recruiting different proteins involved in DNA metabolism.</text>
</comment>
<dbReference type="VEuPathDB" id="FungiDB:BDV34DRAFT_207808"/>
<keyword evidence="3 9" id="KW-0235">DNA replication</keyword>
<evidence type="ECO:0000256" key="3">
    <source>
        <dbReference type="ARBA" id="ARBA00022705"/>
    </source>
</evidence>
<dbReference type="InterPro" id="IPR004591">
    <property type="entry name" value="Rfa1"/>
</dbReference>
<dbReference type="Pfam" id="PF16900">
    <property type="entry name" value="REPA_OB_2"/>
    <property type="match status" value="1"/>
</dbReference>
<organism evidence="14 15">
    <name type="scientific">Aspergillus parasiticus</name>
    <dbReference type="NCBI Taxonomy" id="5067"/>
    <lineage>
        <taxon>Eukaryota</taxon>
        <taxon>Fungi</taxon>
        <taxon>Dikarya</taxon>
        <taxon>Ascomycota</taxon>
        <taxon>Pezizomycotina</taxon>
        <taxon>Eurotiomycetes</taxon>
        <taxon>Eurotiomycetidae</taxon>
        <taxon>Eurotiales</taxon>
        <taxon>Aspergillaceae</taxon>
        <taxon>Aspergillus</taxon>
        <taxon>Aspergillus subgen. Circumdati</taxon>
    </lineage>
</organism>
<evidence type="ECO:0000313" key="15">
    <source>
        <dbReference type="Proteomes" id="UP000326532"/>
    </source>
</evidence>
<dbReference type="GO" id="GO:0006281">
    <property type="term" value="P:DNA repair"/>
    <property type="evidence" value="ECO:0007669"/>
    <property type="project" value="InterPro"/>
</dbReference>
<dbReference type="Pfam" id="PF04057">
    <property type="entry name" value="Rep-A_N"/>
    <property type="match status" value="1"/>
</dbReference>
<dbReference type="NCBIfam" id="TIGR00617">
    <property type="entry name" value="rpa1"/>
    <property type="match status" value="1"/>
</dbReference>
<proteinExistence type="inferred from homology"/>
<dbReference type="OMA" id="DQCDAFY"/>
<gene>
    <name evidence="14" type="ORF">BDV34DRAFT_207808</name>
</gene>
<dbReference type="AlphaFoldDB" id="A0A5N6D1A1"/>
<dbReference type="InterPro" id="IPR012340">
    <property type="entry name" value="NA-bd_OB-fold"/>
</dbReference>
<comment type="subcellular location">
    <subcellularLocation>
        <location evidence="1 9">Nucleus</location>
    </subcellularLocation>
</comment>
<keyword evidence="6 9" id="KW-0862">Zinc</keyword>
<evidence type="ECO:0000256" key="2">
    <source>
        <dbReference type="ARBA" id="ARBA00005690"/>
    </source>
</evidence>
<dbReference type="GO" id="GO:0006260">
    <property type="term" value="P:DNA replication"/>
    <property type="evidence" value="ECO:0007669"/>
    <property type="project" value="UniProtKB-KW"/>
</dbReference>
<evidence type="ECO:0000256" key="8">
    <source>
        <dbReference type="ARBA" id="ARBA00023242"/>
    </source>
</evidence>
<name>A0A5N6D1A1_ASPPA</name>
<keyword evidence="8 9" id="KW-0539">Nucleus</keyword>
<dbReference type="FunFam" id="2.40.50.140:FF:000090">
    <property type="entry name" value="Replication protein A subunit"/>
    <property type="match status" value="1"/>
</dbReference>
<accession>A0A5N6D1A1</accession>
<evidence type="ECO:0000256" key="1">
    <source>
        <dbReference type="ARBA" id="ARBA00004123"/>
    </source>
</evidence>
<evidence type="ECO:0000256" key="5">
    <source>
        <dbReference type="ARBA" id="ARBA00022771"/>
    </source>
</evidence>
<evidence type="ECO:0000256" key="10">
    <source>
        <dbReference type="SAM" id="MobiDB-lite"/>
    </source>
</evidence>
<reference evidence="14 15" key="1">
    <citation type="submission" date="2019-04" db="EMBL/GenBank/DDBJ databases">
        <title>Fungal friends and foes A comparative genomics study of 23 Aspergillus species from section Flavi.</title>
        <authorList>
            <consortium name="DOE Joint Genome Institute"/>
            <person name="Kjaerbolling I."/>
            <person name="Vesth T.C."/>
            <person name="Frisvad J.C."/>
            <person name="Nybo J.L."/>
            <person name="Theobald S."/>
            <person name="Kildgaard S."/>
            <person name="Petersen T.I."/>
            <person name="Kuo A."/>
            <person name="Sato A."/>
            <person name="Lyhne E.K."/>
            <person name="Kogle M.E."/>
            <person name="Wiebenga A."/>
            <person name="Kun R.S."/>
            <person name="Lubbers R.J."/>
            <person name="Makela M.R."/>
            <person name="Barry K."/>
            <person name="Chovatia M."/>
            <person name="Clum A."/>
            <person name="Daum C."/>
            <person name="Haridas S."/>
            <person name="He G."/>
            <person name="LaButti K."/>
            <person name="Lipzen A."/>
            <person name="Mondo S."/>
            <person name="Pangilinan J."/>
            <person name="Riley R."/>
            <person name="Salamov A."/>
            <person name="Simmons B.A."/>
            <person name="Magnuson J.K."/>
            <person name="Henrissat B."/>
            <person name="Mortensen U.H."/>
            <person name="Larsen T.O."/>
            <person name="De vries R.P."/>
            <person name="Grigoriev I.V."/>
            <person name="Machida M."/>
            <person name="Baker S.E."/>
            <person name="Andersen M.R."/>
        </authorList>
    </citation>
    <scope>NUCLEOTIDE SEQUENCE [LARGE SCALE GENOMIC DNA]</scope>
    <source>
        <strain evidence="14 15">CBS 117618</strain>
    </source>
</reference>
<dbReference type="GO" id="GO:0006310">
    <property type="term" value="P:DNA recombination"/>
    <property type="evidence" value="ECO:0007669"/>
    <property type="project" value="InterPro"/>
</dbReference>
<evidence type="ECO:0000259" key="13">
    <source>
        <dbReference type="Pfam" id="PF16900"/>
    </source>
</evidence>
<evidence type="ECO:0000259" key="12">
    <source>
        <dbReference type="Pfam" id="PF08646"/>
    </source>
</evidence>
<dbReference type="PANTHER" id="PTHR47165">
    <property type="entry name" value="OS03G0429900 PROTEIN"/>
    <property type="match status" value="1"/>
</dbReference>
<dbReference type="CDD" id="cd04475">
    <property type="entry name" value="RPA1_DBD_B"/>
    <property type="match status" value="1"/>
</dbReference>
<dbReference type="SUPFAM" id="SSF50249">
    <property type="entry name" value="Nucleic acid-binding proteins"/>
    <property type="match status" value="4"/>
</dbReference>
<evidence type="ECO:0000256" key="4">
    <source>
        <dbReference type="ARBA" id="ARBA00022723"/>
    </source>
</evidence>
<feature type="region of interest" description="Disordered" evidence="10">
    <location>
        <begin position="116"/>
        <end position="139"/>
    </location>
</feature>
<dbReference type="Pfam" id="PF08646">
    <property type="entry name" value="Rep_fac-A_C"/>
    <property type="match status" value="1"/>
</dbReference>
<protein>
    <recommendedName>
        <fullName evidence="9">Replication protein A subunit</fullName>
    </recommendedName>
</protein>
<comment type="subunit">
    <text evidence="9">Component of the heterotrimeric canonical replication protein A complex (RPA).</text>
</comment>
<keyword evidence="7 9" id="KW-0238">DNA-binding</keyword>
<feature type="domain" description="Replication protein A OB" evidence="13">
    <location>
        <begin position="293"/>
        <end position="390"/>
    </location>
</feature>
<feature type="domain" description="Replication factor-A protein 1 N-terminal" evidence="11">
    <location>
        <begin position="10"/>
        <end position="107"/>
    </location>
</feature>
<dbReference type="EMBL" id="ML735111">
    <property type="protein sequence ID" value="KAB8198941.1"/>
    <property type="molecule type" value="Genomic_DNA"/>
</dbReference>
<evidence type="ECO:0000256" key="6">
    <source>
        <dbReference type="ARBA" id="ARBA00022833"/>
    </source>
</evidence>